<comment type="subcellular location">
    <subcellularLocation>
        <location evidence="1">Cell envelope</location>
    </subcellularLocation>
</comment>
<dbReference type="GO" id="GO:0030246">
    <property type="term" value="F:carbohydrate binding"/>
    <property type="evidence" value="ECO:0007669"/>
    <property type="project" value="TreeGrafter"/>
</dbReference>
<dbReference type="InterPro" id="IPR028082">
    <property type="entry name" value="Peripla_BP_I"/>
</dbReference>
<dbReference type="PANTHER" id="PTHR30036">
    <property type="entry name" value="D-XYLOSE-BINDING PERIPLASMIC PROTEIN"/>
    <property type="match status" value="1"/>
</dbReference>
<dbReference type="PANTHER" id="PTHR30036:SF1">
    <property type="entry name" value="D-XYLOSE-BINDING PERIPLASMIC PROTEIN"/>
    <property type="match status" value="1"/>
</dbReference>
<dbReference type="SUPFAM" id="SSF53822">
    <property type="entry name" value="Periplasmic binding protein-like I"/>
    <property type="match status" value="1"/>
</dbReference>
<dbReference type="Pfam" id="PF13407">
    <property type="entry name" value="Peripla_BP_4"/>
    <property type="match status" value="1"/>
</dbReference>
<dbReference type="Proteomes" id="UP000199012">
    <property type="component" value="Unassembled WGS sequence"/>
</dbReference>
<proteinExistence type="predicted"/>
<keyword evidence="4" id="KW-0762">Sugar transport</keyword>
<evidence type="ECO:0000259" key="3">
    <source>
        <dbReference type="Pfam" id="PF13407"/>
    </source>
</evidence>
<dbReference type="AlphaFoldDB" id="A0A1I1ASJ7"/>
<sequence length="180" mass="18674">MGVLQPWFDAGVLVVPSGQTTFEAAATPAWDAKTAADRFTGSLAAAYTGGRHLDGVLSPYDGISVAVLDAVRTTLGYGGDGPALPVVTGQDAEVASARAILDGEQYSTVYKDTRQLAEVAVQMTRDLLADRDPEVNDTTSYDNGAGVVPAYLLTPQLVTADNLLAVLVDGGYHTAEEVGA</sequence>
<dbReference type="InterPro" id="IPR050555">
    <property type="entry name" value="Bact_Solute-Bind_Prot2"/>
</dbReference>
<keyword evidence="5" id="KW-1185">Reference proteome</keyword>
<evidence type="ECO:0000313" key="5">
    <source>
        <dbReference type="Proteomes" id="UP000199012"/>
    </source>
</evidence>
<dbReference type="InterPro" id="IPR025997">
    <property type="entry name" value="SBP_2_dom"/>
</dbReference>
<organism evidence="4 5">
    <name type="scientific">Cellulomonas marina</name>
    <dbReference type="NCBI Taxonomy" id="988821"/>
    <lineage>
        <taxon>Bacteria</taxon>
        <taxon>Bacillati</taxon>
        <taxon>Actinomycetota</taxon>
        <taxon>Actinomycetes</taxon>
        <taxon>Micrococcales</taxon>
        <taxon>Cellulomonadaceae</taxon>
        <taxon>Cellulomonas</taxon>
    </lineage>
</organism>
<dbReference type="GO" id="GO:0030288">
    <property type="term" value="C:outer membrane-bounded periplasmic space"/>
    <property type="evidence" value="ECO:0007669"/>
    <property type="project" value="TreeGrafter"/>
</dbReference>
<reference evidence="4 5" key="1">
    <citation type="submission" date="2016-10" db="EMBL/GenBank/DDBJ databases">
        <authorList>
            <person name="de Groot N.N."/>
        </authorList>
    </citation>
    <scope>NUCLEOTIDE SEQUENCE [LARGE SCALE GENOMIC DNA]</scope>
    <source>
        <strain evidence="4 5">CGMCC 4.6945</strain>
    </source>
</reference>
<dbReference type="STRING" id="988821.SAMN05421867_12056"/>
<keyword evidence="2" id="KW-0732">Signal</keyword>
<keyword evidence="4" id="KW-0813">Transport</keyword>
<dbReference type="Gene3D" id="3.40.50.2300">
    <property type="match status" value="2"/>
</dbReference>
<evidence type="ECO:0000256" key="1">
    <source>
        <dbReference type="ARBA" id="ARBA00004196"/>
    </source>
</evidence>
<dbReference type="EMBL" id="FOKA01000020">
    <property type="protein sequence ID" value="SFB39448.1"/>
    <property type="molecule type" value="Genomic_DNA"/>
</dbReference>
<evidence type="ECO:0000256" key="2">
    <source>
        <dbReference type="ARBA" id="ARBA00022729"/>
    </source>
</evidence>
<accession>A0A1I1ASJ7</accession>
<evidence type="ECO:0000313" key="4">
    <source>
        <dbReference type="EMBL" id="SFB39448.1"/>
    </source>
</evidence>
<protein>
    <submittedName>
        <fullName evidence="4">Putative multiple sugar transport system substrate-binding protein</fullName>
    </submittedName>
</protein>
<gene>
    <name evidence="4" type="ORF">SAMN05421867_12056</name>
</gene>
<name>A0A1I1ASJ7_9CELL</name>
<feature type="domain" description="Periplasmic binding protein" evidence="3">
    <location>
        <begin position="21"/>
        <end position="129"/>
    </location>
</feature>